<dbReference type="InterPro" id="IPR037066">
    <property type="entry name" value="Plug_dom_sf"/>
</dbReference>
<organism evidence="5 6">
    <name type="scientific">Flavihumibacter stibioxidans</name>
    <dbReference type="NCBI Taxonomy" id="1834163"/>
    <lineage>
        <taxon>Bacteria</taxon>
        <taxon>Pseudomonadati</taxon>
        <taxon>Bacteroidota</taxon>
        <taxon>Chitinophagia</taxon>
        <taxon>Chitinophagales</taxon>
        <taxon>Chitinophagaceae</taxon>
        <taxon>Flavihumibacter</taxon>
    </lineage>
</organism>
<dbReference type="Gene3D" id="2.170.130.10">
    <property type="entry name" value="TonB-dependent receptor, plug domain"/>
    <property type="match status" value="1"/>
</dbReference>
<evidence type="ECO:0000256" key="2">
    <source>
        <dbReference type="ARBA" id="ARBA00023136"/>
    </source>
</evidence>
<dbReference type="SUPFAM" id="SSF56935">
    <property type="entry name" value="Porins"/>
    <property type="match status" value="1"/>
</dbReference>
<dbReference type="EMBL" id="MBUA01000027">
    <property type="protein sequence ID" value="MBC6492249.1"/>
    <property type="molecule type" value="Genomic_DNA"/>
</dbReference>
<name>A0ABR7MCL8_9BACT</name>
<evidence type="ECO:0008006" key="7">
    <source>
        <dbReference type="Google" id="ProtNLM"/>
    </source>
</evidence>
<dbReference type="InterPro" id="IPR036942">
    <property type="entry name" value="Beta-barrel_TonB_sf"/>
</dbReference>
<dbReference type="Gene3D" id="2.60.40.1120">
    <property type="entry name" value="Carboxypeptidase-like, regulatory domain"/>
    <property type="match status" value="1"/>
</dbReference>
<feature type="chain" id="PRO_5046578939" description="TonB-dependent receptor" evidence="4">
    <location>
        <begin position="27"/>
        <end position="784"/>
    </location>
</feature>
<evidence type="ECO:0000256" key="4">
    <source>
        <dbReference type="SAM" id="SignalP"/>
    </source>
</evidence>
<accession>A0ABR7MCL8</accession>
<dbReference type="SUPFAM" id="SSF49464">
    <property type="entry name" value="Carboxypeptidase regulatory domain-like"/>
    <property type="match status" value="1"/>
</dbReference>
<keyword evidence="6" id="KW-1185">Reference proteome</keyword>
<evidence type="ECO:0000313" key="6">
    <source>
        <dbReference type="Proteomes" id="UP000765802"/>
    </source>
</evidence>
<gene>
    <name evidence="5" type="ORF">BC349_14400</name>
</gene>
<dbReference type="Proteomes" id="UP000765802">
    <property type="component" value="Unassembled WGS sequence"/>
</dbReference>
<evidence type="ECO:0000256" key="1">
    <source>
        <dbReference type="ARBA" id="ARBA00004442"/>
    </source>
</evidence>
<keyword evidence="4" id="KW-0732">Signal</keyword>
<dbReference type="InterPro" id="IPR008969">
    <property type="entry name" value="CarboxyPept-like_regulatory"/>
</dbReference>
<comment type="subcellular location">
    <subcellularLocation>
        <location evidence="1">Cell outer membrane</location>
    </subcellularLocation>
</comment>
<keyword evidence="3" id="KW-0998">Cell outer membrane</keyword>
<proteinExistence type="predicted"/>
<dbReference type="Gene3D" id="2.40.170.20">
    <property type="entry name" value="TonB-dependent receptor, beta-barrel domain"/>
    <property type="match status" value="1"/>
</dbReference>
<protein>
    <recommendedName>
        <fullName evidence="7">TonB-dependent receptor</fullName>
    </recommendedName>
</protein>
<evidence type="ECO:0000256" key="3">
    <source>
        <dbReference type="ARBA" id="ARBA00023237"/>
    </source>
</evidence>
<dbReference type="Pfam" id="PF13620">
    <property type="entry name" value="CarboxypepD_reg"/>
    <property type="match status" value="1"/>
</dbReference>
<evidence type="ECO:0000313" key="5">
    <source>
        <dbReference type="EMBL" id="MBC6492249.1"/>
    </source>
</evidence>
<comment type="caution">
    <text evidence="5">The sequence shown here is derived from an EMBL/GenBank/DDBJ whole genome shotgun (WGS) entry which is preliminary data.</text>
</comment>
<feature type="signal peptide" evidence="4">
    <location>
        <begin position="1"/>
        <end position="26"/>
    </location>
</feature>
<keyword evidence="2" id="KW-0472">Membrane</keyword>
<sequence length="784" mass="87524">MTSRLRLTLILSFLIFCMPAVLWSQATQTLRGQVTDQLLQKPLAGATVALPGQNKSTITDEQGNFRFIHVPIGLQQIRVSHAGYKPAQLDNITLISGKEQVLNISLELDVQVQEEVVVKARGVRNRPLNELSLVSARAFSVEETQRYAAAVNDPLRMSTSFAGVVAADDGNNHIVIRGNSPAGMLWRMEGVDIPNPNHYAVTGGSGGGISILSSQLLANSDFVTGAFAAEYGNALSGVFDLRLRKGNNEKREYAFQAGVLGLNLAAEGPFSKNYKGSYLVNYRYSTLGLLIKMGLDMPGGATTNFQDLSYNVYLPTKKAGTFTLFGFGGLSDQKFNPEKDVTKWEEEIDRKSGVFKGNTGAAGFTHSIRLGGNSSLKSALVFSGQENGYNEKYLEQQDSIVNTFNAGYLTKKITLSTTLNQQVSRRHSLRAGIILNQINFRYEQKSRDQPGEEAEQKLDIRDNTQTVQAFTQWSFKAGNRLNITGGLHFLYLNLNKSAALEPRAAIKWDANNRNSFSAGYGLHSQIQPMGVYFARTPQNGNWTEPNRKLGMTRSHHFVLAWNRQLAKGLKLKTELYYQHLLNVPVSIYDTSSYSSINMIAGFMTEALENKGKGKNYGLEISLEKQLRNYFYFLLSNSLYQSKYTGADGIERNTRFNGNFANTFTAGKEFVHHSNKRSIGINIKTVYAGGYRTTPIDLQASINEGYTKYVESKAYSGRIPGYFRTDLRLSLKMNKPGYTSTFSLDIQNLTNRKNVYDYFFDRHKGEVVTYYQTGIIPVFNYKIEF</sequence>
<reference evidence="5 6" key="1">
    <citation type="submission" date="2016-07" db="EMBL/GenBank/DDBJ databases">
        <title>Genome analysis of Flavihumibacter stibioxidans YS-17.</title>
        <authorList>
            <person name="Shi K."/>
            <person name="Han Y."/>
            <person name="Wang G."/>
        </authorList>
    </citation>
    <scope>NUCLEOTIDE SEQUENCE [LARGE SCALE GENOMIC DNA]</scope>
    <source>
        <strain evidence="5 6">YS-17</strain>
    </source>
</reference>